<dbReference type="Pfam" id="PF12648">
    <property type="entry name" value="TcpE"/>
    <property type="match status" value="1"/>
</dbReference>
<protein>
    <submittedName>
        <fullName evidence="2">Conjugal transfer protein</fullName>
    </submittedName>
</protein>
<evidence type="ECO:0000256" key="1">
    <source>
        <dbReference type="SAM" id="Phobius"/>
    </source>
</evidence>
<dbReference type="EMBL" id="VTEQ01000010">
    <property type="protein sequence ID" value="TYS48256.1"/>
    <property type="molecule type" value="Genomic_DNA"/>
</dbReference>
<sequence>MKPKIVRTYNSVWKVEKVLYGIQDIPLPIPLTYRQIGFFAGGVIVVWILNHFPPLSLIHLTLVEYIFLPGLFSWFFTKQLLDGKAPHRFMIRVVQYHLSPKVFNRYKEVKSSKKPYKYGSSISYRELSYDKKEGDADEHRISG</sequence>
<keyword evidence="1" id="KW-0472">Membrane</keyword>
<gene>
    <name evidence="2" type="ORF">FZC83_21530</name>
</gene>
<proteinExistence type="predicted"/>
<dbReference type="AlphaFoldDB" id="A0A5D4REG1"/>
<organism evidence="2 3">
    <name type="scientific">Rossellomorea marisflavi</name>
    <dbReference type="NCBI Taxonomy" id="189381"/>
    <lineage>
        <taxon>Bacteria</taxon>
        <taxon>Bacillati</taxon>
        <taxon>Bacillota</taxon>
        <taxon>Bacilli</taxon>
        <taxon>Bacillales</taxon>
        <taxon>Bacillaceae</taxon>
        <taxon>Rossellomorea</taxon>
    </lineage>
</organism>
<keyword evidence="1" id="KW-0812">Transmembrane</keyword>
<feature type="transmembrane region" description="Helical" evidence="1">
    <location>
        <begin position="31"/>
        <end position="49"/>
    </location>
</feature>
<feature type="transmembrane region" description="Helical" evidence="1">
    <location>
        <begin position="55"/>
        <end position="76"/>
    </location>
</feature>
<name>A0A5D4REG1_9BACI</name>
<comment type="caution">
    <text evidence="2">The sequence shown here is derived from an EMBL/GenBank/DDBJ whole genome shotgun (WGS) entry which is preliminary data.</text>
</comment>
<dbReference type="RefSeq" id="WP_148986149.1">
    <property type="nucleotide sequence ID" value="NZ_JBNILK010000012.1"/>
</dbReference>
<reference evidence="2 3" key="1">
    <citation type="submission" date="2019-08" db="EMBL/GenBank/DDBJ databases">
        <title>Bacillus genomes from the desert of Cuatro Cienegas, Coahuila.</title>
        <authorList>
            <person name="Olmedo-Alvarez G."/>
        </authorList>
    </citation>
    <scope>NUCLEOTIDE SEQUENCE [LARGE SCALE GENOMIC DNA]</scope>
    <source>
        <strain evidence="2 3">CH108_3D</strain>
    </source>
</reference>
<dbReference type="Proteomes" id="UP000322997">
    <property type="component" value="Unassembled WGS sequence"/>
</dbReference>
<dbReference type="InterPro" id="IPR025608">
    <property type="entry name" value="TcpE"/>
</dbReference>
<evidence type="ECO:0000313" key="2">
    <source>
        <dbReference type="EMBL" id="TYS48256.1"/>
    </source>
</evidence>
<accession>A0A5D4REG1</accession>
<evidence type="ECO:0000313" key="3">
    <source>
        <dbReference type="Proteomes" id="UP000322997"/>
    </source>
</evidence>
<keyword evidence="1" id="KW-1133">Transmembrane helix</keyword>